<feature type="transmembrane region" description="Helical" evidence="6">
    <location>
        <begin position="71"/>
        <end position="92"/>
    </location>
</feature>
<keyword evidence="5 6" id="KW-0472">Membrane</keyword>
<evidence type="ECO:0000256" key="6">
    <source>
        <dbReference type="SAM" id="Phobius"/>
    </source>
</evidence>
<comment type="subcellular location">
    <subcellularLocation>
        <location evidence="1">Cell membrane</location>
        <topology evidence="1">Multi-pass membrane protein</topology>
    </subcellularLocation>
</comment>
<dbReference type="GO" id="GO:0006865">
    <property type="term" value="P:amino acid transport"/>
    <property type="evidence" value="ECO:0007669"/>
    <property type="project" value="InterPro"/>
</dbReference>
<evidence type="ECO:0000313" key="7">
    <source>
        <dbReference type="EMBL" id="SFQ64310.1"/>
    </source>
</evidence>
<dbReference type="InterPro" id="IPR001123">
    <property type="entry name" value="LeuE-type"/>
</dbReference>
<accession>A0A1I6A6N4</accession>
<evidence type="ECO:0000256" key="4">
    <source>
        <dbReference type="ARBA" id="ARBA00022989"/>
    </source>
</evidence>
<feature type="transmembrane region" description="Helical" evidence="6">
    <location>
        <begin position="104"/>
        <end position="124"/>
    </location>
</feature>
<dbReference type="Proteomes" id="UP000199137">
    <property type="component" value="Unassembled WGS sequence"/>
</dbReference>
<proteinExistence type="predicted"/>
<evidence type="ECO:0000256" key="5">
    <source>
        <dbReference type="ARBA" id="ARBA00023136"/>
    </source>
</evidence>
<reference evidence="7 8" key="1">
    <citation type="submission" date="2016-10" db="EMBL/GenBank/DDBJ databases">
        <authorList>
            <person name="de Groot N.N."/>
        </authorList>
    </citation>
    <scope>NUCLEOTIDE SEQUENCE [LARGE SCALE GENOMIC DNA]</scope>
    <source>
        <strain evidence="7 8">DSM 44637</strain>
    </source>
</reference>
<dbReference type="EMBL" id="FOWC01000017">
    <property type="protein sequence ID" value="SFQ64310.1"/>
    <property type="molecule type" value="Genomic_DNA"/>
</dbReference>
<dbReference type="GO" id="GO:0005886">
    <property type="term" value="C:plasma membrane"/>
    <property type="evidence" value="ECO:0007669"/>
    <property type="project" value="UniProtKB-SubCell"/>
</dbReference>
<evidence type="ECO:0000256" key="3">
    <source>
        <dbReference type="ARBA" id="ARBA00022692"/>
    </source>
</evidence>
<keyword evidence="3 6" id="KW-0812">Transmembrane</keyword>
<keyword evidence="4 6" id="KW-1133">Transmembrane helix</keyword>
<name>A0A1I6A6N4_9PSEU</name>
<protein>
    <submittedName>
        <fullName evidence="7">LysE type translocator</fullName>
    </submittedName>
</protein>
<evidence type="ECO:0000313" key="8">
    <source>
        <dbReference type="Proteomes" id="UP000199137"/>
    </source>
</evidence>
<dbReference type="STRING" id="112413.SAMN05421854_117144"/>
<keyword evidence="2" id="KW-1003">Cell membrane</keyword>
<dbReference type="AlphaFoldDB" id="A0A1I6A6N4"/>
<sequence length="129" mass="13869">MAAGEQGHRDRRRAFPCGIRDPRRAPCLPAGRADRLPRRPVLALTWLNPHVYLDTVLLLGSVAAGHGDGRWLFGIGAVVASAVSFSTLGLGARRLSGVFTRPTAWRVLDGVIALGVALLLQRGYCADRC</sequence>
<dbReference type="Pfam" id="PF01810">
    <property type="entry name" value="LysE"/>
    <property type="match status" value="1"/>
</dbReference>
<organism evidence="7 8">
    <name type="scientific">Amycolatopsis rubida</name>
    <dbReference type="NCBI Taxonomy" id="112413"/>
    <lineage>
        <taxon>Bacteria</taxon>
        <taxon>Bacillati</taxon>
        <taxon>Actinomycetota</taxon>
        <taxon>Actinomycetes</taxon>
        <taxon>Pseudonocardiales</taxon>
        <taxon>Pseudonocardiaceae</taxon>
        <taxon>Amycolatopsis</taxon>
    </lineage>
</organism>
<evidence type="ECO:0000256" key="2">
    <source>
        <dbReference type="ARBA" id="ARBA00022475"/>
    </source>
</evidence>
<evidence type="ECO:0000256" key="1">
    <source>
        <dbReference type="ARBA" id="ARBA00004651"/>
    </source>
</evidence>
<gene>
    <name evidence="7" type="ORF">SAMN05421854_117144</name>
</gene>